<name>A0ABQ3G5N0_9BURK</name>
<dbReference type="Proteomes" id="UP000626210">
    <property type="component" value="Unassembled WGS sequence"/>
</dbReference>
<proteinExistence type="predicted"/>
<evidence type="ECO:0000313" key="1">
    <source>
        <dbReference type="EMBL" id="GHC91983.1"/>
    </source>
</evidence>
<organism evidence="1 2">
    <name type="scientific">Pseudorhodoferax aquiterrae</name>
    <dbReference type="NCBI Taxonomy" id="747304"/>
    <lineage>
        <taxon>Bacteria</taxon>
        <taxon>Pseudomonadati</taxon>
        <taxon>Pseudomonadota</taxon>
        <taxon>Betaproteobacteria</taxon>
        <taxon>Burkholderiales</taxon>
        <taxon>Comamonadaceae</taxon>
    </lineage>
</organism>
<dbReference type="RefSeq" id="WP_189688803.1">
    <property type="nucleotide sequence ID" value="NZ_BMYK01000015.1"/>
</dbReference>
<accession>A0ABQ3G5N0</accession>
<keyword evidence="2" id="KW-1185">Reference proteome</keyword>
<evidence type="ECO:0000313" key="2">
    <source>
        <dbReference type="Proteomes" id="UP000626210"/>
    </source>
</evidence>
<gene>
    <name evidence="1" type="ORF">GCM10007320_41450</name>
</gene>
<dbReference type="EMBL" id="BMYK01000015">
    <property type="protein sequence ID" value="GHC91983.1"/>
    <property type="molecule type" value="Genomic_DNA"/>
</dbReference>
<reference evidence="2" key="1">
    <citation type="journal article" date="2019" name="Int. J. Syst. Evol. Microbiol.">
        <title>The Global Catalogue of Microorganisms (GCM) 10K type strain sequencing project: providing services to taxonomists for standard genome sequencing and annotation.</title>
        <authorList>
            <consortium name="The Broad Institute Genomics Platform"/>
            <consortium name="The Broad Institute Genome Sequencing Center for Infectious Disease"/>
            <person name="Wu L."/>
            <person name="Ma J."/>
        </authorList>
    </citation>
    <scope>NUCLEOTIDE SEQUENCE [LARGE SCALE GENOMIC DNA]</scope>
    <source>
        <strain evidence="2">KCTC 23314</strain>
    </source>
</reference>
<sequence length="76" mass="8469">MDSAVDRAMEAGRSAYRCGQQRWANPYGADPGSRLAQMQACAWTIGWVREHHEAVMRASLHARQGSLAWETQPPCP</sequence>
<protein>
    <submittedName>
        <fullName evidence="1">Uncharacterized protein</fullName>
    </submittedName>
</protein>
<comment type="caution">
    <text evidence="1">The sequence shown here is derived from an EMBL/GenBank/DDBJ whole genome shotgun (WGS) entry which is preliminary data.</text>
</comment>